<comment type="caution">
    <text evidence="1">The sequence shown here is derived from an EMBL/GenBank/DDBJ whole genome shotgun (WGS) entry which is preliminary data.</text>
</comment>
<proteinExistence type="predicted"/>
<name>C0ECK7_9FIRM</name>
<reference evidence="1 2" key="1">
    <citation type="submission" date="2009-01" db="EMBL/GenBank/DDBJ databases">
        <authorList>
            <person name="Fulton L."/>
            <person name="Clifton S."/>
            <person name="Fulton B."/>
            <person name="Xu J."/>
            <person name="Minx P."/>
            <person name="Pepin K.H."/>
            <person name="Johnson M."/>
            <person name="Bhonagiri V."/>
            <person name="Nash W.E."/>
            <person name="Mardis E.R."/>
            <person name="Wilson R.K."/>
        </authorList>
    </citation>
    <scope>NUCLEOTIDE SEQUENCE [LARGE SCALE GENOMIC DNA]</scope>
    <source>
        <strain evidence="1 2">DSM 5476</strain>
    </source>
</reference>
<gene>
    <name evidence="1" type="ORF">CLOSTMETH_01578</name>
</gene>
<evidence type="ECO:0000313" key="1">
    <source>
        <dbReference type="EMBL" id="EEG30823.1"/>
    </source>
</evidence>
<dbReference type="HOGENOM" id="CLU_3214501_0_0_9"/>
<keyword evidence="2" id="KW-1185">Reference proteome</keyword>
<protein>
    <submittedName>
        <fullName evidence="1">Uncharacterized protein</fullName>
    </submittedName>
</protein>
<evidence type="ECO:0000313" key="2">
    <source>
        <dbReference type="Proteomes" id="UP000003340"/>
    </source>
</evidence>
<reference evidence="1 2" key="2">
    <citation type="submission" date="2009-02" db="EMBL/GenBank/DDBJ databases">
        <title>Draft genome sequence of Clostridium methylpentosum (DSM 5476).</title>
        <authorList>
            <person name="Sudarsanam P."/>
            <person name="Ley R."/>
            <person name="Guruge J."/>
            <person name="Turnbaugh P.J."/>
            <person name="Mahowald M."/>
            <person name="Liep D."/>
            <person name="Gordon J."/>
        </authorList>
    </citation>
    <scope>NUCLEOTIDE SEQUENCE [LARGE SCALE GENOMIC DNA]</scope>
    <source>
        <strain evidence="1 2">DSM 5476</strain>
    </source>
</reference>
<organism evidence="1 2">
    <name type="scientific">[Clostridium] methylpentosum DSM 5476</name>
    <dbReference type="NCBI Taxonomy" id="537013"/>
    <lineage>
        <taxon>Bacteria</taxon>
        <taxon>Bacillati</taxon>
        <taxon>Bacillota</taxon>
        <taxon>Clostridia</taxon>
        <taxon>Eubacteriales</taxon>
        <taxon>Oscillospiraceae</taxon>
        <taxon>Oscillospiraceae incertae sedis</taxon>
    </lineage>
</organism>
<dbReference type="AlphaFoldDB" id="C0ECK7"/>
<sequence length="44" mass="4996">MNFTQTKGLSSAWKSLLFNNPDPQSDPINFLHGWHIPNNSILTL</sequence>
<dbReference type="EMBL" id="ACEC01000052">
    <property type="protein sequence ID" value="EEG30823.1"/>
    <property type="molecule type" value="Genomic_DNA"/>
</dbReference>
<dbReference type="Proteomes" id="UP000003340">
    <property type="component" value="Unassembled WGS sequence"/>
</dbReference>
<accession>C0ECK7</accession>